<dbReference type="SUPFAM" id="SSF52047">
    <property type="entry name" value="RNI-like"/>
    <property type="match status" value="1"/>
</dbReference>
<dbReference type="InterPro" id="IPR032675">
    <property type="entry name" value="LRR_dom_sf"/>
</dbReference>
<dbReference type="SUPFAM" id="SSF81383">
    <property type="entry name" value="F-box domain"/>
    <property type="match status" value="1"/>
</dbReference>
<feature type="region of interest" description="Disordered" evidence="1">
    <location>
        <begin position="1"/>
        <end position="39"/>
    </location>
</feature>
<dbReference type="OrthoDB" id="2646305at2759"/>
<sequence length="636" mass="72393">MQTDTDSDSASVSTRSESSESNSNSQETCNTEDRTHSSMGFAEELNEAKELGRDMENVLDSAIQKLTALRNNQNLKETFTLINAFESTLLDFDALRGNGVTSSDIAFRTARASYHGLLTPLEKSIPVLTTARFDVEKVFNVFQEACGTIENMRRVVRDQFDRMSRFHGLTRLPDEILSLIFRARCSEPSKCKKVPFLLASVCRRFRDVARSTPQIWSFICTSWRNQEALKVRLLRSQEVGLEVEIGAAYYSGYTMDAEWLNTFLTLAGMHVRRWTSLKIGRSITTPGSLFDTLAQYLSSGDSFESLPRLHSFEISDLGEPETFFEILERCSPNLRSIQMDMTFKPEKTVKLPTRITRLDIVGNEGMGTGEINIHQFVAMLQSTRIEELLMTFDSDVSLTGYEIPEGEERGRQYTIQSVKRLSIEVAAEEFAEELADSLYFPSLEQFKLAVDAYPRDSDQDNTDEKDEEEDDFARVLDTSEKWFAGRTFSNLKSFSLNMYVESAKNNDGINLEGDSLLNMTRSCPILEDLELECTHWTESLLLPPLRSLTLKDVIIEDSWIQNYGKSLKEAGKLDSFQRLTLTRCKMGNVSLDETEWRRKLPDFGNKVIVIMDKIEAYIKSQSMPYRCMISYGPGSR</sequence>
<protein>
    <submittedName>
        <fullName evidence="2">Uncharacterized protein</fullName>
    </submittedName>
</protein>
<name>A0A0H2REA0_9AGAM</name>
<dbReference type="EMBL" id="KQ086117">
    <property type="protein sequence ID" value="KLO07858.1"/>
    <property type="molecule type" value="Genomic_DNA"/>
</dbReference>
<organism evidence="2 3">
    <name type="scientific">Schizopora paradoxa</name>
    <dbReference type="NCBI Taxonomy" id="27342"/>
    <lineage>
        <taxon>Eukaryota</taxon>
        <taxon>Fungi</taxon>
        <taxon>Dikarya</taxon>
        <taxon>Basidiomycota</taxon>
        <taxon>Agaricomycotina</taxon>
        <taxon>Agaricomycetes</taxon>
        <taxon>Hymenochaetales</taxon>
        <taxon>Schizoporaceae</taxon>
        <taxon>Schizopora</taxon>
    </lineage>
</organism>
<evidence type="ECO:0000313" key="3">
    <source>
        <dbReference type="Proteomes" id="UP000053477"/>
    </source>
</evidence>
<dbReference type="Proteomes" id="UP000053477">
    <property type="component" value="Unassembled WGS sequence"/>
</dbReference>
<reference evidence="2 3" key="1">
    <citation type="submission" date="2015-04" db="EMBL/GenBank/DDBJ databases">
        <title>Complete genome sequence of Schizopora paradoxa KUC8140, a cosmopolitan wood degrader in East Asia.</title>
        <authorList>
            <consortium name="DOE Joint Genome Institute"/>
            <person name="Min B."/>
            <person name="Park H."/>
            <person name="Jang Y."/>
            <person name="Kim J.-J."/>
            <person name="Kim K.H."/>
            <person name="Pangilinan J."/>
            <person name="Lipzen A."/>
            <person name="Riley R."/>
            <person name="Grigoriev I.V."/>
            <person name="Spatafora J.W."/>
            <person name="Choi I.-G."/>
        </authorList>
    </citation>
    <scope>NUCLEOTIDE SEQUENCE [LARGE SCALE GENOMIC DNA]</scope>
    <source>
        <strain evidence="2 3">KUC8140</strain>
    </source>
</reference>
<accession>A0A0H2REA0</accession>
<dbReference type="Gene3D" id="3.80.10.10">
    <property type="entry name" value="Ribonuclease Inhibitor"/>
    <property type="match status" value="1"/>
</dbReference>
<dbReference type="InterPro" id="IPR036047">
    <property type="entry name" value="F-box-like_dom_sf"/>
</dbReference>
<evidence type="ECO:0000313" key="2">
    <source>
        <dbReference type="EMBL" id="KLO07858.1"/>
    </source>
</evidence>
<feature type="compositionally biased region" description="Low complexity" evidence="1">
    <location>
        <begin position="1"/>
        <end position="29"/>
    </location>
</feature>
<dbReference type="STRING" id="27342.A0A0H2REA0"/>
<dbReference type="InParanoid" id="A0A0H2REA0"/>
<proteinExistence type="predicted"/>
<evidence type="ECO:0000256" key="1">
    <source>
        <dbReference type="SAM" id="MobiDB-lite"/>
    </source>
</evidence>
<keyword evidence="3" id="KW-1185">Reference proteome</keyword>
<gene>
    <name evidence="2" type="ORF">SCHPADRAFT_932159</name>
</gene>
<dbReference type="AlphaFoldDB" id="A0A0H2REA0"/>